<protein>
    <submittedName>
        <fullName evidence="1">Uncharacterized protein</fullName>
    </submittedName>
</protein>
<organism evidence="1">
    <name type="scientific">marine sediment metagenome</name>
    <dbReference type="NCBI Taxonomy" id="412755"/>
    <lineage>
        <taxon>unclassified sequences</taxon>
        <taxon>metagenomes</taxon>
        <taxon>ecological metagenomes</taxon>
    </lineage>
</organism>
<gene>
    <name evidence="1" type="ORF">S01H1_20698</name>
</gene>
<evidence type="ECO:0000313" key="1">
    <source>
        <dbReference type="EMBL" id="GAF89123.1"/>
    </source>
</evidence>
<sequence>EELTLIKEKKTKLIVKSGNVVLIGDDDINLISK</sequence>
<reference evidence="1" key="1">
    <citation type="journal article" date="2014" name="Front. Microbiol.">
        <title>High frequency of phylogenetically diverse reductive dehalogenase-homologous genes in deep subseafloor sedimentary metagenomes.</title>
        <authorList>
            <person name="Kawai M."/>
            <person name="Futagami T."/>
            <person name="Toyoda A."/>
            <person name="Takaki Y."/>
            <person name="Nishi S."/>
            <person name="Hori S."/>
            <person name="Arai W."/>
            <person name="Tsubouchi T."/>
            <person name="Morono Y."/>
            <person name="Uchiyama I."/>
            <person name="Ito T."/>
            <person name="Fujiyama A."/>
            <person name="Inagaki F."/>
            <person name="Takami H."/>
        </authorList>
    </citation>
    <scope>NUCLEOTIDE SEQUENCE</scope>
    <source>
        <strain evidence="1">Expedition CK06-06</strain>
    </source>
</reference>
<comment type="caution">
    <text evidence="1">The sequence shown here is derived from an EMBL/GenBank/DDBJ whole genome shotgun (WGS) entry which is preliminary data.</text>
</comment>
<feature type="non-terminal residue" evidence="1">
    <location>
        <position position="1"/>
    </location>
</feature>
<dbReference type="AlphaFoldDB" id="X0T6K8"/>
<name>X0T6K8_9ZZZZ</name>
<proteinExistence type="predicted"/>
<accession>X0T6K8</accession>
<dbReference type="EMBL" id="BARS01011367">
    <property type="protein sequence ID" value="GAF89123.1"/>
    <property type="molecule type" value="Genomic_DNA"/>
</dbReference>